<dbReference type="AlphaFoldDB" id="A0A427B448"/>
<name>A0A427B448_ENSVE</name>
<organism evidence="1 2">
    <name type="scientific">Ensete ventricosum</name>
    <name type="common">Abyssinian banana</name>
    <name type="synonym">Musa ensete</name>
    <dbReference type="NCBI Taxonomy" id="4639"/>
    <lineage>
        <taxon>Eukaryota</taxon>
        <taxon>Viridiplantae</taxon>
        <taxon>Streptophyta</taxon>
        <taxon>Embryophyta</taxon>
        <taxon>Tracheophyta</taxon>
        <taxon>Spermatophyta</taxon>
        <taxon>Magnoliopsida</taxon>
        <taxon>Liliopsida</taxon>
        <taxon>Zingiberales</taxon>
        <taxon>Musaceae</taxon>
        <taxon>Ensete</taxon>
    </lineage>
</organism>
<dbReference type="PANTHER" id="PTHR36324">
    <property type="entry name" value="OS09G0460100 PROTEIN"/>
    <property type="match status" value="1"/>
</dbReference>
<dbReference type="Proteomes" id="UP000287651">
    <property type="component" value="Unassembled WGS sequence"/>
</dbReference>
<dbReference type="PANTHER" id="PTHR36324:SF1">
    <property type="entry name" value="OS09G0460100 PROTEIN"/>
    <property type="match status" value="1"/>
</dbReference>
<accession>A0A427B448</accession>
<sequence>MSFFPEEDKSKLPSNHSKSLQKLIRNACAQCRGSCLRTPTTMSSVDESLDSDLDHKQVRSLLILNSLNDICLHAKSRPRESVFSGKLAWAMSPTTGRVRMTPMRKTDGEEEGDCGGYEEDDDDDESEAFFSVKSWLSCCSTDGSTESKEISGGSILEEFRHCEGWPFGLCRRAVLLPPLPSSPSDSWMWHKRNLVSRTLPKA</sequence>
<proteinExistence type="predicted"/>
<protein>
    <submittedName>
        <fullName evidence="1">Uncharacterized protein</fullName>
    </submittedName>
</protein>
<evidence type="ECO:0000313" key="1">
    <source>
        <dbReference type="EMBL" id="RRT83243.1"/>
    </source>
</evidence>
<dbReference type="EMBL" id="AMZH03000533">
    <property type="protein sequence ID" value="RRT83243.1"/>
    <property type="molecule type" value="Genomic_DNA"/>
</dbReference>
<reference evidence="1 2" key="1">
    <citation type="journal article" date="2014" name="Agronomy (Basel)">
        <title>A Draft Genome Sequence for Ensete ventricosum, the Drought-Tolerant Tree Against Hunger.</title>
        <authorList>
            <person name="Harrison J."/>
            <person name="Moore K.A."/>
            <person name="Paszkiewicz K."/>
            <person name="Jones T."/>
            <person name="Grant M."/>
            <person name="Ambacheew D."/>
            <person name="Muzemil S."/>
            <person name="Studholme D.J."/>
        </authorList>
    </citation>
    <scope>NUCLEOTIDE SEQUENCE [LARGE SCALE GENOMIC DNA]</scope>
</reference>
<evidence type="ECO:0000313" key="2">
    <source>
        <dbReference type="Proteomes" id="UP000287651"/>
    </source>
</evidence>
<comment type="caution">
    <text evidence="1">The sequence shown here is derived from an EMBL/GenBank/DDBJ whole genome shotgun (WGS) entry which is preliminary data.</text>
</comment>
<gene>
    <name evidence="1" type="ORF">B296_00000417</name>
</gene>